<dbReference type="InterPro" id="IPR023198">
    <property type="entry name" value="PGP-like_dom2"/>
</dbReference>
<dbReference type="CDD" id="cd07505">
    <property type="entry name" value="HAD_BPGM-like"/>
    <property type="match status" value="1"/>
</dbReference>
<accession>A0ABP5MGQ5</accession>
<dbReference type="Pfam" id="PF00702">
    <property type="entry name" value="Hydrolase"/>
    <property type="match status" value="1"/>
</dbReference>
<sequence>MSDLDAVLWDLDGTLIDSESYWRVSERRLVDEFDVAWTADDETALIGVDLWAGARYMIGRGVRMEPDAIVERLTHEVTDQLRVHVPFRPGAAELLGALGAAGVPMALVTMSTRSLVDLVLSASAEQLGIDPFATTVTGDEVPRGKPFPDPYLQAIDALGVRAGACVAFEDSIPGATSARDAGAVAVGVPHEVDLSGVEGIVLWDGLAGRSVDDVRGLVGVRA</sequence>
<protein>
    <submittedName>
        <fullName evidence="1">HAD family hydrolase</fullName>
    </submittedName>
</protein>
<name>A0ABP5MGQ5_9MICO</name>
<dbReference type="InterPro" id="IPR023214">
    <property type="entry name" value="HAD_sf"/>
</dbReference>
<dbReference type="PANTHER" id="PTHR18901">
    <property type="entry name" value="2-DEOXYGLUCOSE-6-PHOSPHATE PHOSPHATASE 2"/>
    <property type="match status" value="1"/>
</dbReference>
<organism evidence="1 2">
    <name type="scientific">Agrococcus versicolor</name>
    <dbReference type="NCBI Taxonomy" id="501482"/>
    <lineage>
        <taxon>Bacteria</taxon>
        <taxon>Bacillati</taxon>
        <taxon>Actinomycetota</taxon>
        <taxon>Actinomycetes</taxon>
        <taxon>Micrococcales</taxon>
        <taxon>Microbacteriaceae</taxon>
        <taxon>Agrococcus</taxon>
    </lineage>
</organism>
<dbReference type="EMBL" id="BAAAQT010000005">
    <property type="protein sequence ID" value="GAA2173172.1"/>
    <property type="molecule type" value="Genomic_DNA"/>
</dbReference>
<reference evidence="2" key="1">
    <citation type="journal article" date="2019" name="Int. J. Syst. Evol. Microbiol.">
        <title>The Global Catalogue of Microorganisms (GCM) 10K type strain sequencing project: providing services to taxonomists for standard genome sequencing and annotation.</title>
        <authorList>
            <consortium name="The Broad Institute Genomics Platform"/>
            <consortium name="The Broad Institute Genome Sequencing Center for Infectious Disease"/>
            <person name="Wu L."/>
            <person name="Ma J."/>
        </authorList>
    </citation>
    <scope>NUCLEOTIDE SEQUENCE [LARGE SCALE GENOMIC DNA]</scope>
    <source>
        <strain evidence="2">JCM 16026</strain>
    </source>
</reference>
<dbReference type="GO" id="GO:0016787">
    <property type="term" value="F:hydrolase activity"/>
    <property type="evidence" value="ECO:0007669"/>
    <property type="project" value="UniProtKB-KW"/>
</dbReference>
<dbReference type="SFLD" id="SFLDS00003">
    <property type="entry name" value="Haloacid_Dehalogenase"/>
    <property type="match status" value="1"/>
</dbReference>
<dbReference type="Proteomes" id="UP001501599">
    <property type="component" value="Unassembled WGS sequence"/>
</dbReference>
<dbReference type="RefSeq" id="WP_344342098.1">
    <property type="nucleotide sequence ID" value="NZ_BAAAQT010000005.1"/>
</dbReference>
<dbReference type="Gene3D" id="1.10.150.240">
    <property type="entry name" value="Putative phosphatase, domain 2"/>
    <property type="match status" value="1"/>
</dbReference>
<dbReference type="PANTHER" id="PTHR18901:SF38">
    <property type="entry name" value="PSEUDOURIDINE-5'-PHOSPHATASE"/>
    <property type="match status" value="1"/>
</dbReference>
<dbReference type="SUPFAM" id="SSF56784">
    <property type="entry name" value="HAD-like"/>
    <property type="match status" value="1"/>
</dbReference>
<gene>
    <name evidence="1" type="ORF">GCM10009846_14050</name>
</gene>
<keyword evidence="1" id="KW-0378">Hydrolase</keyword>
<dbReference type="InterPro" id="IPR036412">
    <property type="entry name" value="HAD-like_sf"/>
</dbReference>
<comment type="caution">
    <text evidence="1">The sequence shown here is derived from an EMBL/GenBank/DDBJ whole genome shotgun (WGS) entry which is preliminary data.</text>
</comment>
<dbReference type="InterPro" id="IPR006439">
    <property type="entry name" value="HAD-SF_hydro_IA"/>
</dbReference>
<dbReference type="Gene3D" id="3.40.50.1000">
    <property type="entry name" value="HAD superfamily/HAD-like"/>
    <property type="match status" value="1"/>
</dbReference>
<evidence type="ECO:0000313" key="1">
    <source>
        <dbReference type="EMBL" id="GAA2173172.1"/>
    </source>
</evidence>
<dbReference type="NCBIfam" id="TIGR01509">
    <property type="entry name" value="HAD-SF-IA-v3"/>
    <property type="match status" value="1"/>
</dbReference>
<proteinExistence type="predicted"/>
<keyword evidence="2" id="KW-1185">Reference proteome</keyword>
<dbReference type="SFLD" id="SFLDG01129">
    <property type="entry name" value="C1.5:_HAD__Beta-PGM__Phosphata"/>
    <property type="match status" value="1"/>
</dbReference>
<evidence type="ECO:0000313" key="2">
    <source>
        <dbReference type="Proteomes" id="UP001501599"/>
    </source>
</evidence>